<organism evidence="1 2">
    <name type="scientific">Frankia alni (strain DSM 45986 / CECT 9034 / ACN14a)</name>
    <dbReference type="NCBI Taxonomy" id="326424"/>
    <lineage>
        <taxon>Bacteria</taxon>
        <taxon>Bacillati</taxon>
        <taxon>Actinomycetota</taxon>
        <taxon>Actinomycetes</taxon>
        <taxon>Frankiales</taxon>
        <taxon>Frankiaceae</taxon>
        <taxon>Frankia</taxon>
    </lineage>
</organism>
<accession>Q0RM43</accession>
<protein>
    <submittedName>
        <fullName evidence="1">Uncharacterized protein</fullName>
    </submittedName>
</protein>
<dbReference type="HOGENOM" id="CLU_1812954_0_0_11"/>
<dbReference type="RefSeq" id="WP_011603917.1">
    <property type="nucleotide sequence ID" value="NC_008278.1"/>
</dbReference>
<proteinExistence type="predicted"/>
<sequence length="142" mass="15267">MPDTTTLEELTPRQHTAALKIAADAVRETPTAPTRFHATTVTSLVHRGLAEYSRTGQVLPTQQLLDLIAASFAQQLTVARLAPARRAADDACTPVSVGVVADPGALEVLHAEAAVWQQVHGRDVFGPYVTVLPATWYMQAKD</sequence>
<evidence type="ECO:0000313" key="1">
    <source>
        <dbReference type="EMBL" id="CAJ61409.1"/>
    </source>
</evidence>
<dbReference type="Proteomes" id="UP000000657">
    <property type="component" value="Chromosome"/>
</dbReference>
<dbReference type="KEGG" id="fal:FRAAL2765"/>
<dbReference type="AlphaFoldDB" id="Q0RM43"/>
<gene>
    <name evidence="1" type="ordered locus">FRAAL2765</name>
</gene>
<dbReference type="EMBL" id="CT573213">
    <property type="protein sequence ID" value="CAJ61409.1"/>
    <property type="molecule type" value="Genomic_DNA"/>
</dbReference>
<evidence type="ECO:0000313" key="2">
    <source>
        <dbReference type="Proteomes" id="UP000000657"/>
    </source>
</evidence>
<reference evidence="1 2" key="1">
    <citation type="journal article" date="2007" name="Genome Res.">
        <title>Genome characteristics of facultatively symbiotic Frankia sp. strains reflect host range and host plant biogeography.</title>
        <authorList>
            <person name="Normand P."/>
            <person name="Lapierre P."/>
            <person name="Tisa L.S."/>
            <person name="Gogarten J.P."/>
            <person name="Alloisio N."/>
            <person name="Bagnarol E."/>
            <person name="Bassi C.A."/>
            <person name="Berry A.M."/>
            <person name="Bickhart D.M."/>
            <person name="Choisne N."/>
            <person name="Couloux A."/>
            <person name="Cournoyer B."/>
            <person name="Cruveiller S."/>
            <person name="Daubin V."/>
            <person name="Demange N."/>
            <person name="Francino M.P."/>
            <person name="Goltsman E."/>
            <person name="Huang Y."/>
            <person name="Kopp O.R."/>
            <person name="Labarre L."/>
            <person name="Lapidus A."/>
            <person name="Lavire C."/>
            <person name="Marechal J."/>
            <person name="Martinez M."/>
            <person name="Mastronunzio J.E."/>
            <person name="Mullin B.C."/>
            <person name="Niemann J."/>
            <person name="Pujic P."/>
            <person name="Rawnsley T."/>
            <person name="Rouy Z."/>
            <person name="Schenowitz C."/>
            <person name="Sellstedt A."/>
            <person name="Tavares F."/>
            <person name="Tomkins J.P."/>
            <person name="Vallenet D."/>
            <person name="Valverde C."/>
            <person name="Wall L.G."/>
            <person name="Wang Y."/>
            <person name="Medigue C."/>
            <person name="Benson D.R."/>
        </authorList>
    </citation>
    <scope>NUCLEOTIDE SEQUENCE [LARGE SCALE GENOMIC DNA]</scope>
    <source>
        <strain evidence="2">DSM 45986 / CECT 9034 / ACN14a</strain>
    </source>
</reference>
<keyword evidence="2" id="KW-1185">Reference proteome</keyword>
<name>Q0RM43_FRAAA</name>